<dbReference type="FunFam" id="3.40.640.10:FF:000090">
    <property type="entry name" value="Pyridoxal phosphate-dependent aminotransferase"/>
    <property type="match status" value="1"/>
</dbReference>
<evidence type="ECO:0000256" key="2">
    <source>
        <dbReference type="ARBA" id="ARBA00022576"/>
    </source>
</evidence>
<dbReference type="InterPro" id="IPR015421">
    <property type="entry name" value="PyrdxlP-dep_Trfase_major"/>
</dbReference>
<name>A0A921DWH1_9LACO</name>
<proteinExistence type="inferred from homology"/>
<keyword evidence="2 9" id="KW-0032">Aminotransferase</keyword>
<dbReference type="InterPro" id="IPR015422">
    <property type="entry name" value="PyrdxlP-dep_Trfase_small"/>
</dbReference>
<dbReference type="PANTHER" id="PTHR30244">
    <property type="entry name" value="TRANSAMINASE"/>
    <property type="match status" value="1"/>
</dbReference>
<keyword evidence="3" id="KW-0808">Transferase</keyword>
<evidence type="ECO:0000313" key="10">
    <source>
        <dbReference type="Proteomes" id="UP000774947"/>
    </source>
</evidence>
<evidence type="ECO:0000256" key="4">
    <source>
        <dbReference type="ARBA" id="ARBA00022898"/>
    </source>
</evidence>
<evidence type="ECO:0000256" key="5">
    <source>
        <dbReference type="ARBA" id="ARBA00037999"/>
    </source>
</evidence>
<protein>
    <submittedName>
        <fullName evidence="9">Aminotransferase class I/II-fold pyridoxal phosphate-dependent enzyme</fullName>
    </submittedName>
</protein>
<evidence type="ECO:0000256" key="7">
    <source>
        <dbReference type="PIRSR" id="PIRSR000390-2"/>
    </source>
</evidence>
<evidence type="ECO:0000313" key="9">
    <source>
        <dbReference type="EMBL" id="HJE15883.1"/>
    </source>
</evidence>
<reference evidence="9" key="2">
    <citation type="submission" date="2021-09" db="EMBL/GenBank/DDBJ databases">
        <authorList>
            <person name="Gilroy R."/>
        </authorList>
    </citation>
    <scope>NUCLEOTIDE SEQUENCE</scope>
    <source>
        <strain evidence="9">CHK173-2119</strain>
    </source>
</reference>
<keyword evidence="4 7" id="KW-0663">Pyridoxal phosphate</keyword>
<dbReference type="GO" id="GO:0000271">
    <property type="term" value="P:polysaccharide biosynthetic process"/>
    <property type="evidence" value="ECO:0007669"/>
    <property type="project" value="TreeGrafter"/>
</dbReference>
<evidence type="ECO:0000256" key="3">
    <source>
        <dbReference type="ARBA" id="ARBA00022679"/>
    </source>
</evidence>
<evidence type="ECO:0000256" key="1">
    <source>
        <dbReference type="ARBA" id="ARBA00001933"/>
    </source>
</evidence>
<evidence type="ECO:0000256" key="6">
    <source>
        <dbReference type="PIRSR" id="PIRSR000390-1"/>
    </source>
</evidence>
<dbReference type="EMBL" id="DYXY01000194">
    <property type="protein sequence ID" value="HJE15883.1"/>
    <property type="molecule type" value="Genomic_DNA"/>
</dbReference>
<dbReference type="Gene3D" id="3.40.640.10">
    <property type="entry name" value="Type I PLP-dependent aspartate aminotransferase-like (Major domain)"/>
    <property type="match status" value="1"/>
</dbReference>
<reference evidence="9" key="1">
    <citation type="journal article" date="2021" name="PeerJ">
        <title>Extensive microbial diversity within the chicken gut microbiome revealed by metagenomics and culture.</title>
        <authorList>
            <person name="Gilroy R."/>
            <person name="Ravi A."/>
            <person name="Getino M."/>
            <person name="Pursley I."/>
            <person name="Horton D.L."/>
            <person name="Alikhan N.F."/>
            <person name="Baker D."/>
            <person name="Gharbi K."/>
            <person name="Hall N."/>
            <person name="Watson M."/>
            <person name="Adriaenssens E.M."/>
            <person name="Foster-Nyarko E."/>
            <person name="Jarju S."/>
            <person name="Secka A."/>
            <person name="Antonio M."/>
            <person name="Oren A."/>
            <person name="Chaudhuri R.R."/>
            <person name="La Ragione R."/>
            <person name="Hildebrand F."/>
            <person name="Pallen M.J."/>
        </authorList>
    </citation>
    <scope>NUCLEOTIDE SEQUENCE</scope>
    <source>
        <strain evidence="9">CHK173-2119</strain>
    </source>
</reference>
<comment type="cofactor">
    <cofactor evidence="1">
        <name>pyridoxal 5'-phosphate</name>
        <dbReference type="ChEBI" id="CHEBI:597326"/>
    </cofactor>
</comment>
<dbReference type="PANTHER" id="PTHR30244:SF34">
    <property type="entry name" value="DTDP-4-AMINO-4,6-DIDEOXYGALACTOSE TRANSAMINASE"/>
    <property type="match status" value="1"/>
</dbReference>
<dbReference type="Pfam" id="PF01041">
    <property type="entry name" value="DegT_DnrJ_EryC1"/>
    <property type="match status" value="1"/>
</dbReference>
<accession>A0A921DWH1</accession>
<dbReference type="GO" id="GO:0008483">
    <property type="term" value="F:transaminase activity"/>
    <property type="evidence" value="ECO:0007669"/>
    <property type="project" value="UniProtKB-KW"/>
</dbReference>
<organism evidence="9 10">
    <name type="scientific">Lapidilactobacillus dextrinicus</name>
    <dbReference type="NCBI Taxonomy" id="51664"/>
    <lineage>
        <taxon>Bacteria</taxon>
        <taxon>Bacillati</taxon>
        <taxon>Bacillota</taxon>
        <taxon>Bacilli</taxon>
        <taxon>Lactobacillales</taxon>
        <taxon>Lactobacillaceae</taxon>
        <taxon>Lapidilactobacillus</taxon>
    </lineage>
</organism>
<dbReference type="AlphaFoldDB" id="A0A921DWH1"/>
<dbReference type="InterPro" id="IPR015424">
    <property type="entry name" value="PyrdxlP-dep_Trfase"/>
</dbReference>
<feature type="active site" description="Proton acceptor" evidence="6">
    <location>
        <position position="188"/>
    </location>
</feature>
<dbReference type="Proteomes" id="UP000774947">
    <property type="component" value="Unassembled WGS sequence"/>
</dbReference>
<gene>
    <name evidence="9" type="ORF">K8W17_07380</name>
</gene>
<feature type="modified residue" description="N6-(pyridoxal phosphate)lysine" evidence="7">
    <location>
        <position position="188"/>
    </location>
</feature>
<dbReference type="PIRSF" id="PIRSF000390">
    <property type="entry name" value="PLP_StrS"/>
    <property type="match status" value="1"/>
</dbReference>
<dbReference type="InterPro" id="IPR000653">
    <property type="entry name" value="DegT/StrS_aminotransferase"/>
</dbReference>
<comment type="caution">
    <text evidence="9">The sequence shown here is derived from an EMBL/GenBank/DDBJ whole genome shotgun (WGS) entry which is preliminary data.</text>
</comment>
<comment type="similarity">
    <text evidence="5 8">Belongs to the DegT/DnrJ/EryC1 family.</text>
</comment>
<dbReference type="CDD" id="cd00616">
    <property type="entry name" value="AHBA_syn"/>
    <property type="match status" value="1"/>
</dbReference>
<dbReference type="Gene3D" id="3.90.1150.10">
    <property type="entry name" value="Aspartate Aminotransferase, domain 1"/>
    <property type="match status" value="1"/>
</dbReference>
<dbReference type="SUPFAM" id="SSF53383">
    <property type="entry name" value="PLP-dependent transferases"/>
    <property type="match status" value="1"/>
</dbReference>
<sequence length="386" mass="43063">MAKRILLASPHMSDAGYEQEYIKDAFNKNWIAPLGENVDNFEKELAASVGQKYAVAVSSGTAAIHLALKALYIRPGDVVLCSSLTFAASANPICYEGATPVFIDSEPDTWNMDPAALEQALKTEKNVKAVIVVHLYGIPAKMDEIMRLCRHYKVPVIEDAAESLGSTYKGKQTGTIGDIGIYSFNGNKIITTSGGGILITGNQKVAQRVKYLATQAREPVLHYEHQEVGYNYRLSNVCAGIGRGQLRVLQKRIAQKRAIFHQYERLLNDIPQIHWAPEPKGSFSNYWLSCLTVDGINPRRLISALDDHQIESRPIWKPMHLQPVFVQYRYYGGKVSEELFKKGICLPSDTKMTQADIERVALRLRQAIQEGLKDLPIETCQIRGIS</sequence>
<evidence type="ECO:0000256" key="8">
    <source>
        <dbReference type="RuleBase" id="RU004508"/>
    </source>
</evidence>
<dbReference type="GO" id="GO:0030170">
    <property type="term" value="F:pyridoxal phosphate binding"/>
    <property type="evidence" value="ECO:0007669"/>
    <property type="project" value="TreeGrafter"/>
</dbReference>